<keyword evidence="1" id="KW-0560">Oxidoreductase</keyword>
<dbReference type="Proteomes" id="UP001330812">
    <property type="component" value="Chromosome"/>
</dbReference>
<evidence type="ECO:0000259" key="3">
    <source>
        <dbReference type="Pfam" id="PF01494"/>
    </source>
</evidence>
<feature type="domain" description="FAD-binding" evidence="3">
    <location>
        <begin position="118"/>
        <end position="332"/>
    </location>
</feature>
<dbReference type="EMBL" id="CP142149">
    <property type="protein sequence ID" value="WSE34730.1"/>
    <property type="molecule type" value="Genomic_DNA"/>
</dbReference>
<protein>
    <submittedName>
        <fullName evidence="4">FAD-dependent monooxygenase</fullName>
    </submittedName>
</protein>
<dbReference type="PRINTS" id="PR00420">
    <property type="entry name" value="RNGMNOXGNASE"/>
</dbReference>
<keyword evidence="4" id="KW-0503">Monooxygenase</keyword>
<accession>A0ABZ1IKL7</accession>
<dbReference type="RefSeq" id="WP_326837538.1">
    <property type="nucleotide sequence ID" value="NZ_CP142149.1"/>
</dbReference>
<sequence length="547" mass="58446">MTLSRVEVVGGGPAGLFAARLIRERFPGTHVRVSERSVPDDTFGFGVAFTERTLRAVADVAPDTCQAMVAASVPMPHQEIRVNGVSARSKGQAGGLAIARSRLLSLLLDAALEKGVEVELGRERSWEEVRDADLVIGADGAGSTVRTELAPHLDATVAPGRGLFMWLGCSARLPSNLFAPAFTEHGMVNIHGYPYAEDRSTIGVETDVDTWRRAGLEAATLSCPADESDEYSIDYLQNAFHSVLGGAKLLGNRSRWMRFRTVNVKRWHHENVVLIGDAAHTAHYSVGSGTKMAMEDAIALVAALAEPDAGPLETALDRYEATRRPRVEALQETAVRSQQWWESLRQRVDLAPARLMLAYLSRAGVVSAARLAGHDPDLLRAGLEAFSGAPVEDAALERPTDWVLAQPHRVAAFASPTRVLGGGSTAALPRYERVTGTPGTVTAARRRLPDAVLIATLSAPTGDAFGVAGDALVEQCEELLKAGADGIWFAAGDSRRVLLDALAAGERIRSETTLFTVAEAAPGFADDLADGVLAGRTDFVAFTTERD</sequence>
<dbReference type="PANTHER" id="PTHR43476:SF4">
    <property type="entry name" value="BLR0106 PROTEIN"/>
    <property type="match status" value="1"/>
</dbReference>
<dbReference type="Gene3D" id="3.50.50.60">
    <property type="entry name" value="FAD/NAD(P)-binding domain"/>
    <property type="match status" value="1"/>
</dbReference>
<reference evidence="4 5" key="1">
    <citation type="journal article" date="2015" name="Int. J. Syst. Evol. Microbiol.">
        <title>Amycolatopsis rhabdoformis sp. nov., an actinomycete isolated from a tropical forest soil.</title>
        <authorList>
            <person name="Souza W.R."/>
            <person name="Silva R.E."/>
            <person name="Goodfellow M."/>
            <person name="Busarakam K."/>
            <person name="Figueiro F.S."/>
            <person name="Ferreira D."/>
            <person name="Rodrigues-Filho E."/>
            <person name="Moraes L.A.B."/>
            <person name="Zucchi T.D."/>
        </authorList>
    </citation>
    <scope>NUCLEOTIDE SEQUENCE [LARGE SCALE GENOMIC DNA]</scope>
    <source>
        <strain evidence="4 5">NCIMB 14900</strain>
    </source>
</reference>
<dbReference type="Gene3D" id="3.30.9.20">
    <property type="match status" value="1"/>
</dbReference>
<dbReference type="InterPro" id="IPR050631">
    <property type="entry name" value="PheA/TfdB_FAD_monoxygenase"/>
</dbReference>
<evidence type="ECO:0000313" key="4">
    <source>
        <dbReference type="EMBL" id="WSE34730.1"/>
    </source>
</evidence>
<dbReference type="Pfam" id="PF01494">
    <property type="entry name" value="FAD_binding_3"/>
    <property type="match status" value="1"/>
</dbReference>
<gene>
    <name evidence="4" type="ORF">VSH64_22055</name>
</gene>
<dbReference type="GO" id="GO:0004497">
    <property type="term" value="F:monooxygenase activity"/>
    <property type="evidence" value="ECO:0007669"/>
    <property type="project" value="UniProtKB-KW"/>
</dbReference>
<dbReference type="InterPro" id="IPR036188">
    <property type="entry name" value="FAD/NAD-bd_sf"/>
</dbReference>
<keyword evidence="5" id="KW-1185">Reference proteome</keyword>
<dbReference type="PANTHER" id="PTHR43476">
    <property type="entry name" value="3-(3-HYDROXY-PHENYL)PROPIONATE/3-HYDROXYCINNAMIC ACID HYDROXYLASE"/>
    <property type="match status" value="1"/>
</dbReference>
<dbReference type="InterPro" id="IPR002938">
    <property type="entry name" value="FAD-bd"/>
</dbReference>
<name>A0ABZ1IKL7_9PSEU</name>
<evidence type="ECO:0000256" key="2">
    <source>
        <dbReference type="ARBA" id="ARBA00023027"/>
    </source>
</evidence>
<keyword evidence="2" id="KW-0520">NAD</keyword>
<dbReference type="SUPFAM" id="SSF51905">
    <property type="entry name" value="FAD/NAD(P)-binding domain"/>
    <property type="match status" value="1"/>
</dbReference>
<evidence type="ECO:0000256" key="1">
    <source>
        <dbReference type="ARBA" id="ARBA00023002"/>
    </source>
</evidence>
<proteinExistence type="predicted"/>
<evidence type="ECO:0000313" key="5">
    <source>
        <dbReference type="Proteomes" id="UP001330812"/>
    </source>
</evidence>
<organism evidence="4 5">
    <name type="scientific">Amycolatopsis rhabdoformis</name>
    <dbReference type="NCBI Taxonomy" id="1448059"/>
    <lineage>
        <taxon>Bacteria</taxon>
        <taxon>Bacillati</taxon>
        <taxon>Actinomycetota</taxon>
        <taxon>Actinomycetes</taxon>
        <taxon>Pseudonocardiales</taxon>
        <taxon>Pseudonocardiaceae</taxon>
        <taxon>Amycolatopsis</taxon>
    </lineage>
</organism>